<proteinExistence type="predicted"/>
<name>A0A2P2P1H7_RHIMU</name>
<evidence type="ECO:0000313" key="1">
    <source>
        <dbReference type="EMBL" id="MBX48628.1"/>
    </source>
</evidence>
<protein>
    <submittedName>
        <fullName evidence="1">Uncharacterized protein</fullName>
    </submittedName>
</protein>
<dbReference type="EMBL" id="GGEC01068144">
    <property type="protein sequence ID" value="MBX48628.1"/>
    <property type="molecule type" value="Transcribed_RNA"/>
</dbReference>
<dbReference type="AlphaFoldDB" id="A0A2P2P1H7"/>
<reference evidence="1" key="1">
    <citation type="submission" date="2018-02" db="EMBL/GenBank/DDBJ databases">
        <title>Rhizophora mucronata_Transcriptome.</title>
        <authorList>
            <person name="Meera S.P."/>
            <person name="Sreeshan A."/>
            <person name="Augustine A."/>
        </authorList>
    </citation>
    <scope>NUCLEOTIDE SEQUENCE</scope>
    <source>
        <tissue evidence="1">Leaf</tissue>
    </source>
</reference>
<organism evidence="1">
    <name type="scientific">Rhizophora mucronata</name>
    <name type="common">Asiatic mangrove</name>
    <dbReference type="NCBI Taxonomy" id="61149"/>
    <lineage>
        <taxon>Eukaryota</taxon>
        <taxon>Viridiplantae</taxon>
        <taxon>Streptophyta</taxon>
        <taxon>Embryophyta</taxon>
        <taxon>Tracheophyta</taxon>
        <taxon>Spermatophyta</taxon>
        <taxon>Magnoliopsida</taxon>
        <taxon>eudicotyledons</taxon>
        <taxon>Gunneridae</taxon>
        <taxon>Pentapetalae</taxon>
        <taxon>rosids</taxon>
        <taxon>fabids</taxon>
        <taxon>Malpighiales</taxon>
        <taxon>Rhizophoraceae</taxon>
        <taxon>Rhizophora</taxon>
    </lineage>
</organism>
<sequence length="45" mass="5202">MTKLCSTQRKGRLDGERLFLSEASVSAPIRRDSKTHTVHKFRRSN</sequence>
<accession>A0A2P2P1H7</accession>